<dbReference type="AlphaFoldDB" id="A0A9P4N2N9"/>
<dbReference type="EMBL" id="ML986636">
    <property type="protein sequence ID" value="KAF2262783.1"/>
    <property type="molecule type" value="Genomic_DNA"/>
</dbReference>
<sequence>MQHICYSDTILETVNRPPALILHRIEAPTSTFRTKDWRRKRQPHCLIDPPRPSKRYHRTDLRPSQYRRREPEALDGFAKRRR</sequence>
<dbReference type="Proteomes" id="UP000800093">
    <property type="component" value="Unassembled WGS sequence"/>
</dbReference>
<organism evidence="2 3">
    <name type="scientific">Lojkania enalia</name>
    <dbReference type="NCBI Taxonomy" id="147567"/>
    <lineage>
        <taxon>Eukaryota</taxon>
        <taxon>Fungi</taxon>
        <taxon>Dikarya</taxon>
        <taxon>Ascomycota</taxon>
        <taxon>Pezizomycotina</taxon>
        <taxon>Dothideomycetes</taxon>
        <taxon>Pleosporomycetidae</taxon>
        <taxon>Pleosporales</taxon>
        <taxon>Pleosporales incertae sedis</taxon>
        <taxon>Lojkania</taxon>
    </lineage>
</organism>
<accession>A0A9P4N2N9</accession>
<gene>
    <name evidence="2" type="ORF">CC78DRAFT_534525</name>
</gene>
<evidence type="ECO:0000256" key="1">
    <source>
        <dbReference type="SAM" id="MobiDB-lite"/>
    </source>
</evidence>
<name>A0A9P4N2N9_9PLEO</name>
<keyword evidence="3" id="KW-1185">Reference proteome</keyword>
<feature type="region of interest" description="Disordered" evidence="1">
    <location>
        <begin position="33"/>
        <end position="82"/>
    </location>
</feature>
<proteinExistence type="predicted"/>
<protein>
    <submittedName>
        <fullName evidence="2">Uncharacterized protein</fullName>
    </submittedName>
</protein>
<comment type="caution">
    <text evidence="2">The sequence shown here is derived from an EMBL/GenBank/DDBJ whole genome shotgun (WGS) entry which is preliminary data.</text>
</comment>
<evidence type="ECO:0000313" key="3">
    <source>
        <dbReference type="Proteomes" id="UP000800093"/>
    </source>
</evidence>
<reference evidence="3" key="1">
    <citation type="journal article" date="2020" name="Stud. Mycol.">
        <title>101 Dothideomycetes genomes: A test case for predicting lifestyles and emergence of pathogens.</title>
        <authorList>
            <person name="Haridas S."/>
            <person name="Albert R."/>
            <person name="Binder M."/>
            <person name="Bloem J."/>
            <person name="LaButti K."/>
            <person name="Salamov A."/>
            <person name="Andreopoulos B."/>
            <person name="Baker S."/>
            <person name="Barry K."/>
            <person name="Bills G."/>
            <person name="Bluhm B."/>
            <person name="Cannon C."/>
            <person name="Castanera R."/>
            <person name="Culley D."/>
            <person name="Daum C."/>
            <person name="Ezra D."/>
            <person name="Gonzalez J."/>
            <person name="Henrissat B."/>
            <person name="Kuo A."/>
            <person name="Liang C."/>
            <person name="Lipzen A."/>
            <person name="Lutzoni F."/>
            <person name="Magnuson J."/>
            <person name="Mondo S."/>
            <person name="Nolan M."/>
            <person name="Ohm R."/>
            <person name="Pangilinan J."/>
            <person name="Park H.-J."/>
            <person name="Ramirez L."/>
            <person name="Alfaro M."/>
            <person name="Sun H."/>
            <person name="Tritt A."/>
            <person name="Yoshinaga Y."/>
            <person name="Zwiers L.-H."/>
            <person name="Turgeon B."/>
            <person name="Goodwin S."/>
            <person name="Spatafora J."/>
            <person name="Crous P."/>
            <person name="Grigoriev I."/>
        </authorList>
    </citation>
    <scope>NUCLEOTIDE SEQUENCE [LARGE SCALE GENOMIC DNA]</scope>
    <source>
        <strain evidence="3">CBS 304.66</strain>
    </source>
</reference>
<evidence type="ECO:0000313" key="2">
    <source>
        <dbReference type="EMBL" id="KAF2262783.1"/>
    </source>
</evidence>